<dbReference type="OrthoDB" id="4079976at2759"/>
<keyword evidence="1" id="KW-1133">Transmembrane helix</keyword>
<keyword evidence="3" id="KW-1185">Reference proteome</keyword>
<dbReference type="RefSeq" id="XP_020078625.1">
    <property type="nucleotide sequence ID" value="XM_020219168.1"/>
</dbReference>
<evidence type="ECO:0000256" key="1">
    <source>
        <dbReference type="SAM" id="Phobius"/>
    </source>
</evidence>
<organism evidence="2 3">
    <name type="scientific">Hyphopichia burtonii NRRL Y-1933</name>
    <dbReference type="NCBI Taxonomy" id="984485"/>
    <lineage>
        <taxon>Eukaryota</taxon>
        <taxon>Fungi</taxon>
        <taxon>Dikarya</taxon>
        <taxon>Ascomycota</taxon>
        <taxon>Saccharomycotina</taxon>
        <taxon>Pichiomycetes</taxon>
        <taxon>Debaryomycetaceae</taxon>
        <taxon>Hyphopichia</taxon>
    </lineage>
</organism>
<evidence type="ECO:0000313" key="2">
    <source>
        <dbReference type="EMBL" id="ODV69558.1"/>
    </source>
</evidence>
<dbReference type="GeneID" id="30993718"/>
<reference evidence="3" key="1">
    <citation type="submission" date="2016-05" db="EMBL/GenBank/DDBJ databases">
        <title>Comparative genomics of biotechnologically important yeasts.</title>
        <authorList>
            <consortium name="DOE Joint Genome Institute"/>
            <person name="Riley R."/>
            <person name="Haridas S."/>
            <person name="Wolfe K.H."/>
            <person name="Lopes M.R."/>
            <person name="Hittinger C.T."/>
            <person name="Goker M."/>
            <person name="Salamov A."/>
            <person name="Wisecaver J."/>
            <person name="Long T.M."/>
            <person name="Aerts A.L."/>
            <person name="Barry K."/>
            <person name="Choi C."/>
            <person name="Clum A."/>
            <person name="Coughlan A.Y."/>
            <person name="Deshpande S."/>
            <person name="Douglass A.P."/>
            <person name="Hanson S.J."/>
            <person name="Klenk H.-P."/>
            <person name="Labutti K."/>
            <person name="Lapidus A."/>
            <person name="Lindquist E."/>
            <person name="Lipzen A."/>
            <person name="Meier-Kolthoff J.P."/>
            <person name="Ohm R.A."/>
            <person name="Otillar R.P."/>
            <person name="Pangilinan J."/>
            <person name="Peng Y."/>
            <person name="Rokas A."/>
            <person name="Rosa C.A."/>
            <person name="Scheuner C."/>
            <person name="Sibirny A.A."/>
            <person name="Slot J.C."/>
            <person name="Stielow J.B."/>
            <person name="Sun H."/>
            <person name="Kurtzman C.P."/>
            <person name="Blackwell M."/>
            <person name="Grigoriev I.V."/>
            <person name="Jeffries T.W."/>
        </authorList>
    </citation>
    <scope>NUCLEOTIDE SEQUENCE [LARGE SCALE GENOMIC DNA]</scope>
    <source>
        <strain evidence="3">NRRL Y-1933</strain>
    </source>
</reference>
<feature type="transmembrane region" description="Helical" evidence="1">
    <location>
        <begin position="296"/>
        <end position="316"/>
    </location>
</feature>
<dbReference type="AlphaFoldDB" id="A0A1E4RQP9"/>
<keyword evidence="1" id="KW-0472">Membrane</keyword>
<sequence length="325" mass="37921">MTYTIGDRKISITDGIDDEDKSLILAHLNLFKFCLNQTSFTFLINLKNIIHLYSDIITIYSTLLRKVPNYDDITLMTNRTKLNLLKLEDDLNKFFDFNTTNFMNSSTSLNDEIIKNFNWQSKSYEFDVKKISLLILYGCNEIFEQIIKNLNCIEIFFNNFNNLKKLLIPFLLRQTKSIQKSLVKSIYLFKLTTITDEISSINELSPPIIKQLRKIEKITSGIERESMLLYTAYMTFDPSLQQYTSILLGKAILKHDIEDSECQIIRRRDVCFRAAEHVVSIPLTEDQLSSGIREPWIPVLNFGAVVAFIFFAIILYRMCKLLFIF</sequence>
<evidence type="ECO:0000313" key="3">
    <source>
        <dbReference type="Proteomes" id="UP000095085"/>
    </source>
</evidence>
<name>A0A1E4RQP9_9ASCO</name>
<dbReference type="EMBL" id="KV454538">
    <property type="protein sequence ID" value="ODV69558.1"/>
    <property type="molecule type" value="Genomic_DNA"/>
</dbReference>
<accession>A0A1E4RQP9</accession>
<proteinExistence type="predicted"/>
<dbReference type="Proteomes" id="UP000095085">
    <property type="component" value="Unassembled WGS sequence"/>
</dbReference>
<gene>
    <name evidence="2" type="ORF">HYPBUDRAFT_116690</name>
</gene>
<protein>
    <submittedName>
        <fullName evidence="2">Uncharacterized protein</fullName>
    </submittedName>
</protein>
<keyword evidence="1" id="KW-0812">Transmembrane</keyword>